<dbReference type="PANTHER" id="PTHR11851:SF134">
    <property type="entry name" value="ZINC-DEPENDENT PROTEASE"/>
    <property type="match status" value="1"/>
</dbReference>
<dbReference type="InterPro" id="IPR011249">
    <property type="entry name" value="Metalloenz_LuxS/M16"/>
</dbReference>
<name>A0A8A0RMU3_9FIRM</name>
<keyword evidence="3" id="KW-0378">Hydrolase</keyword>
<dbReference type="Pfam" id="PF05193">
    <property type="entry name" value="Peptidase_M16_C"/>
    <property type="match status" value="1"/>
</dbReference>
<protein>
    <submittedName>
        <fullName evidence="3">Zinc protease AlbF</fullName>
        <ecNumber evidence="3">3.4.24.-</ecNumber>
    </submittedName>
</protein>
<dbReference type="EC" id="3.4.24.-" evidence="3"/>
<keyword evidence="4" id="KW-1185">Reference proteome</keyword>
<dbReference type="InterPro" id="IPR011765">
    <property type="entry name" value="Pept_M16_N"/>
</dbReference>
<gene>
    <name evidence="3" type="primary">albF</name>
    <name evidence="3" type="ORF">H0A61_02105</name>
</gene>
<evidence type="ECO:0000313" key="3">
    <source>
        <dbReference type="EMBL" id="QSQ09725.1"/>
    </source>
</evidence>
<dbReference type="AlphaFoldDB" id="A0A8A0RMU3"/>
<keyword evidence="3" id="KW-0645">Protease</keyword>
<dbReference type="KEGG" id="kme:H0A61_02105"/>
<sequence length="421" mass="49123">MIGEEIYSQKLQCGLPVYLLPKKGYKKKFAVYATKYGSIDSEFIVPGEKEPIKVPEGIAHFLEHKLFEEEFGNIFDKFAELGASANAYTNYTNTAYLFSCTDKFEQNLELLIDFVQRPYFTEENVEKEKGIIQQELRMYRDDPNWMVFLNLLKALYKKHPVRNDIGGTIESIQYIDVDTLYKCYNTFYHPENMVLFAVGDFNPEAIFELIKSNFDKREYKPQGEIKRIYPDEPEEINEDIIVQKLSVSEPLINLGFKDRDIGYQGEKLFKKDIMTRILLDILLGRSSDLYRELYEDGLIDDRFHIDFEGQRDYGFCVLGGPTKDPETLHRKILNGLTKYKDSSLNEETFARIKKKKIGNYVKGFNSPEFIASAFISYYFSDIDIMKYIDVLNRITFEDIKSRFDTLIDPAYHSCSIIYPSS</sequence>
<proteinExistence type="predicted"/>
<evidence type="ECO:0000313" key="4">
    <source>
        <dbReference type="Proteomes" id="UP000662904"/>
    </source>
</evidence>
<dbReference type="Proteomes" id="UP000662904">
    <property type="component" value="Chromosome"/>
</dbReference>
<dbReference type="InterPro" id="IPR050361">
    <property type="entry name" value="MPP/UQCRC_Complex"/>
</dbReference>
<dbReference type="Pfam" id="PF00675">
    <property type="entry name" value="Peptidase_M16"/>
    <property type="match status" value="1"/>
</dbReference>
<feature type="domain" description="Peptidase M16 N-terminal" evidence="1">
    <location>
        <begin position="56"/>
        <end position="168"/>
    </location>
</feature>
<dbReference type="GO" id="GO:0046872">
    <property type="term" value="F:metal ion binding"/>
    <property type="evidence" value="ECO:0007669"/>
    <property type="project" value="InterPro"/>
</dbReference>
<dbReference type="EMBL" id="CP059066">
    <property type="protein sequence ID" value="QSQ09725.1"/>
    <property type="molecule type" value="Genomic_DNA"/>
</dbReference>
<dbReference type="Gene3D" id="3.30.830.10">
    <property type="entry name" value="Metalloenzyme, LuxS/M16 peptidase-like"/>
    <property type="match status" value="2"/>
</dbReference>
<dbReference type="GO" id="GO:0008233">
    <property type="term" value="F:peptidase activity"/>
    <property type="evidence" value="ECO:0007669"/>
    <property type="project" value="UniProtKB-KW"/>
</dbReference>
<feature type="domain" description="Peptidase M16 C-terminal" evidence="2">
    <location>
        <begin position="175"/>
        <end position="355"/>
    </location>
</feature>
<evidence type="ECO:0000259" key="2">
    <source>
        <dbReference type="Pfam" id="PF05193"/>
    </source>
</evidence>
<reference evidence="3" key="1">
    <citation type="submission" date="2020-07" db="EMBL/GenBank/DDBJ databases">
        <title>Koleobacter methoxysyntrophicus gen. nov., sp. nov., a novel anaerobic bacterium isolated from deep subsurface oil field and proposal of Koleobacterales ord. nov. in the phylum Firmicutes.</title>
        <authorList>
            <person name="Sakamoto S."/>
            <person name="Tamaki H."/>
        </authorList>
    </citation>
    <scope>NUCLEOTIDE SEQUENCE</scope>
    <source>
        <strain evidence="3">NRmbB1</strain>
    </source>
</reference>
<dbReference type="InterPro" id="IPR007863">
    <property type="entry name" value="Peptidase_M16_C"/>
</dbReference>
<dbReference type="RefSeq" id="WP_206707064.1">
    <property type="nucleotide sequence ID" value="NZ_CP059066.1"/>
</dbReference>
<dbReference type="NCBIfam" id="NF047421">
    <property type="entry name" value="YfmH_fam"/>
    <property type="match status" value="1"/>
</dbReference>
<organism evidence="3 4">
    <name type="scientific">Koleobacter methoxysyntrophicus</name>
    <dbReference type="NCBI Taxonomy" id="2751313"/>
    <lineage>
        <taxon>Bacteria</taxon>
        <taxon>Bacillati</taxon>
        <taxon>Bacillota</taxon>
        <taxon>Clostridia</taxon>
        <taxon>Koleobacterales</taxon>
        <taxon>Koleobacteraceae</taxon>
        <taxon>Koleobacter</taxon>
    </lineage>
</organism>
<evidence type="ECO:0000259" key="1">
    <source>
        <dbReference type="Pfam" id="PF00675"/>
    </source>
</evidence>
<dbReference type="GO" id="GO:0006508">
    <property type="term" value="P:proteolysis"/>
    <property type="evidence" value="ECO:0007669"/>
    <property type="project" value="UniProtKB-KW"/>
</dbReference>
<dbReference type="PANTHER" id="PTHR11851">
    <property type="entry name" value="METALLOPROTEASE"/>
    <property type="match status" value="1"/>
</dbReference>
<accession>A0A8A0RMU3</accession>
<dbReference type="SUPFAM" id="SSF63411">
    <property type="entry name" value="LuxS/MPP-like metallohydrolase"/>
    <property type="match status" value="2"/>
</dbReference>